<sequence>MRLTPALVVLACALPLAACAPAAPETEPAPPGRAWAQPALSFETEEEALAAAMEVYEAYVATGESITGDAGERPERIEQLVTDAHYEEKLHTYSSYRDRGLRTVGSSVLLDTRLQSWDNESIVIYACQDFTGIRVLDSAGADATPADRPNVATFVVTFEVDERSVLVDHSELWSHGSSCF</sequence>
<protein>
    <recommendedName>
        <fullName evidence="4">Nuclear transport factor 2 family protein</fullName>
    </recommendedName>
</protein>
<proteinExistence type="predicted"/>
<dbReference type="Proteomes" id="UP001241072">
    <property type="component" value="Unassembled WGS sequence"/>
</dbReference>
<evidence type="ECO:0000313" key="3">
    <source>
        <dbReference type="Proteomes" id="UP001241072"/>
    </source>
</evidence>
<keyword evidence="3" id="KW-1185">Reference proteome</keyword>
<name>A0ABT9BSZ5_9MICO</name>
<gene>
    <name evidence="2" type="ORF">Q5716_09525</name>
</gene>
<comment type="caution">
    <text evidence="2">The sequence shown here is derived from an EMBL/GenBank/DDBJ whole genome shotgun (WGS) entry which is preliminary data.</text>
</comment>
<evidence type="ECO:0000313" key="2">
    <source>
        <dbReference type="EMBL" id="MDO7882462.1"/>
    </source>
</evidence>
<dbReference type="RefSeq" id="WP_305002838.1">
    <property type="nucleotide sequence ID" value="NZ_JAUQUB010000001.1"/>
</dbReference>
<feature type="chain" id="PRO_5045762501" description="Nuclear transport factor 2 family protein" evidence="1">
    <location>
        <begin position="23"/>
        <end position="180"/>
    </location>
</feature>
<organism evidence="2 3">
    <name type="scientific">Antiquaquibacter soli</name>
    <dbReference type="NCBI Taxonomy" id="3064523"/>
    <lineage>
        <taxon>Bacteria</taxon>
        <taxon>Bacillati</taxon>
        <taxon>Actinomycetota</taxon>
        <taxon>Actinomycetes</taxon>
        <taxon>Micrococcales</taxon>
        <taxon>Microbacteriaceae</taxon>
        <taxon>Antiquaquibacter</taxon>
    </lineage>
</organism>
<evidence type="ECO:0008006" key="4">
    <source>
        <dbReference type="Google" id="ProtNLM"/>
    </source>
</evidence>
<dbReference type="EMBL" id="JAUQUB010000001">
    <property type="protein sequence ID" value="MDO7882462.1"/>
    <property type="molecule type" value="Genomic_DNA"/>
</dbReference>
<keyword evidence="1" id="KW-0732">Signal</keyword>
<accession>A0ABT9BSZ5</accession>
<evidence type="ECO:0000256" key="1">
    <source>
        <dbReference type="SAM" id="SignalP"/>
    </source>
</evidence>
<reference evidence="2 3" key="1">
    <citation type="submission" date="2023-07" db="EMBL/GenBank/DDBJ databases">
        <title>Protaetiibacter sp. nov WY-16 isolated from soil.</title>
        <authorList>
            <person name="Liu B."/>
            <person name="Wan Y."/>
        </authorList>
    </citation>
    <scope>NUCLEOTIDE SEQUENCE [LARGE SCALE GENOMIC DNA]</scope>
    <source>
        <strain evidence="2 3">WY-16</strain>
    </source>
</reference>
<feature type="signal peptide" evidence="1">
    <location>
        <begin position="1"/>
        <end position="22"/>
    </location>
</feature>